<evidence type="ECO:0000313" key="3">
    <source>
        <dbReference type="Proteomes" id="UP001301728"/>
    </source>
</evidence>
<comment type="caution">
    <text evidence="2">The sequence shown here is derived from an EMBL/GenBank/DDBJ whole genome shotgun (WGS) entry which is preliminary data.</text>
</comment>
<protein>
    <submittedName>
        <fullName evidence="2">Multicopper oxidase domain-containing protein</fullName>
    </submittedName>
</protein>
<keyword evidence="3" id="KW-1185">Reference proteome</keyword>
<organism evidence="2 3">
    <name type="scientific">Limnoraphis robusta CCNP1315</name>
    <dbReference type="NCBI Taxonomy" id="3110306"/>
    <lineage>
        <taxon>Bacteria</taxon>
        <taxon>Bacillati</taxon>
        <taxon>Cyanobacteriota</taxon>
        <taxon>Cyanophyceae</taxon>
        <taxon>Oscillatoriophycideae</taxon>
        <taxon>Oscillatoriales</taxon>
        <taxon>Sirenicapillariaceae</taxon>
        <taxon>Limnoraphis</taxon>
    </lineage>
</organism>
<dbReference type="RefSeq" id="WP_323221500.1">
    <property type="nucleotide sequence ID" value="NZ_JAYGHT010000197.1"/>
</dbReference>
<reference evidence="2 3" key="1">
    <citation type="submission" date="2023-12" db="EMBL/GenBank/DDBJ databases">
        <title>Baltic Sea Cyanobacteria.</title>
        <authorList>
            <person name="Delbaje E."/>
            <person name="Fewer D.P."/>
            <person name="Shishido T.K."/>
        </authorList>
    </citation>
    <scope>NUCLEOTIDE SEQUENCE [LARGE SCALE GENOMIC DNA]</scope>
    <source>
        <strain evidence="2 3">CCNP 1315</strain>
    </source>
</reference>
<accession>A0ABU5U738</accession>
<dbReference type="Pfam" id="PF07732">
    <property type="entry name" value="Cu-oxidase_3"/>
    <property type="match status" value="1"/>
</dbReference>
<feature type="domain" description="Plastocyanin-like" evidence="1">
    <location>
        <begin position="1"/>
        <end position="101"/>
    </location>
</feature>
<dbReference type="PANTHER" id="PTHR11709:SF2">
    <property type="entry name" value="MULTICOPPER OXIDASE LPR1"/>
    <property type="match status" value="1"/>
</dbReference>
<name>A0ABU5U738_9CYAN</name>
<dbReference type="InterPro" id="IPR011707">
    <property type="entry name" value="Cu-oxidase-like_N"/>
</dbReference>
<sequence>MLYNGQIPGPRLEAKPGDTIRINFTNKLSQPTNLHYHGLHISPTGNADNVFLHIPPGESFTYEFTLAKNHPSGTFWYHPHLHGLVAEQLFGGLAGLLIVRGEFDEIPEIKAAQEQFYDGMPDSLKGNPASLGILVPDLGWTNCKYRYLLFCQLDEIGSPNSDVWNLRHARAERMSKTIHLYSEQL</sequence>
<dbReference type="EMBL" id="JAYGHT010000197">
    <property type="protein sequence ID" value="MEA5522979.1"/>
    <property type="molecule type" value="Genomic_DNA"/>
</dbReference>
<evidence type="ECO:0000259" key="1">
    <source>
        <dbReference type="Pfam" id="PF07732"/>
    </source>
</evidence>
<dbReference type="Proteomes" id="UP001301728">
    <property type="component" value="Unassembled WGS sequence"/>
</dbReference>
<dbReference type="Gene3D" id="2.60.40.420">
    <property type="entry name" value="Cupredoxins - blue copper proteins"/>
    <property type="match status" value="1"/>
</dbReference>
<evidence type="ECO:0000313" key="2">
    <source>
        <dbReference type="EMBL" id="MEA5522979.1"/>
    </source>
</evidence>
<dbReference type="InterPro" id="IPR008972">
    <property type="entry name" value="Cupredoxin"/>
</dbReference>
<dbReference type="InterPro" id="IPR045087">
    <property type="entry name" value="Cu-oxidase_fam"/>
</dbReference>
<proteinExistence type="predicted"/>
<dbReference type="PANTHER" id="PTHR11709">
    <property type="entry name" value="MULTI-COPPER OXIDASE"/>
    <property type="match status" value="1"/>
</dbReference>
<gene>
    <name evidence="2" type="ORF">VB854_29030</name>
</gene>
<dbReference type="CDD" id="cd13853">
    <property type="entry name" value="CuRO_1_Tth-MCO_like"/>
    <property type="match status" value="1"/>
</dbReference>
<dbReference type="SUPFAM" id="SSF49503">
    <property type="entry name" value="Cupredoxins"/>
    <property type="match status" value="1"/>
</dbReference>